<evidence type="ECO:0000313" key="2">
    <source>
        <dbReference type="EMBL" id="CAD8839497.1"/>
    </source>
</evidence>
<proteinExistence type="predicted"/>
<evidence type="ECO:0000256" key="1">
    <source>
        <dbReference type="SAM" id="SignalP"/>
    </source>
</evidence>
<dbReference type="Gene3D" id="2.120.10.30">
    <property type="entry name" value="TolB, C-terminal domain"/>
    <property type="match status" value="1"/>
</dbReference>
<dbReference type="Gene3D" id="2.40.10.500">
    <property type="match status" value="1"/>
</dbReference>
<protein>
    <recommendedName>
        <fullName evidence="3">SMP-30/Gluconolactonase/LRE-like region domain-containing protein</fullName>
    </recommendedName>
</protein>
<feature type="chain" id="PRO_5031009376" description="SMP-30/Gluconolactonase/LRE-like region domain-containing protein" evidence="1">
    <location>
        <begin position="21"/>
        <end position="316"/>
    </location>
</feature>
<keyword evidence="1" id="KW-0732">Signal</keyword>
<evidence type="ECO:0008006" key="3">
    <source>
        <dbReference type="Google" id="ProtNLM"/>
    </source>
</evidence>
<organism evidence="2">
    <name type="scientific">Noctiluca scintillans</name>
    <name type="common">Sea sparkle</name>
    <name type="synonym">Red tide dinoflagellate</name>
    <dbReference type="NCBI Taxonomy" id="2966"/>
    <lineage>
        <taxon>Eukaryota</taxon>
        <taxon>Sar</taxon>
        <taxon>Alveolata</taxon>
        <taxon>Dinophyceae</taxon>
        <taxon>Noctilucales</taxon>
        <taxon>Noctilucaceae</taxon>
        <taxon>Noctiluca</taxon>
    </lineage>
</organism>
<dbReference type="AlphaFoldDB" id="A0A7S1A1I2"/>
<dbReference type="InterPro" id="IPR011042">
    <property type="entry name" value="6-blade_b-propeller_TolB-like"/>
</dbReference>
<dbReference type="SUPFAM" id="SSF101898">
    <property type="entry name" value="NHL repeat"/>
    <property type="match status" value="1"/>
</dbReference>
<dbReference type="EMBL" id="HBFQ01019716">
    <property type="protein sequence ID" value="CAD8839497.1"/>
    <property type="molecule type" value="Transcribed_RNA"/>
</dbReference>
<gene>
    <name evidence="2" type="ORF">NSCI0253_LOCUS13845</name>
</gene>
<feature type="signal peptide" evidence="1">
    <location>
        <begin position="1"/>
        <end position="20"/>
    </location>
</feature>
<accession>A0A7S1A1I2</accession>
<name>A0A7S1A1I2_NOCSC</name>
<sequence>MDTRLRLLTLTCFALPHVSGHLFSSATRERFLIMASPSMSEIAYTQISRAGRAEPVRSLVVEGLRTPQGIAVDSRRGLLYVADPTLNALVRFDLQKSGSKLRATNMKTVVPFVETRWVSLDSAGNVYFTVESLDLIMKVTIQEILAGGSVSPTVVYEGRQANLVAPGGIAMDNYHLFWVNKWAGSELGTLVRASKRPREDINAATSVVMARRESKAYGVCLTGSKVFFTSESEYLFSTPRGGRDPPVALSSNLGQPRGCVFDGDNRLYVADKKKNAVYSFNAGSTGHTEVEATATLEAKFKGVFGVAIFDAMLNRE</sequence>
<reference evidence="2" key="1">
    <citation type="submission" date="2021-01" db="EMBL/GenBank/DDBJ databases">
        <authorList>
            <person name="Corre E."/>
            <person name="Pelletier E."/>
            <person name="Niang G."/>
            <person name="Scheremetjew M."/>
            <person name="Finn R."/>
            <person name="Kale V."/>
            <person name="Holt S."/>
            <person name="Cochrane G."/>
            <person name="Meng A."/>
            <person name="Brown T."/>
            <person name="Cohen L."/>
        </authorList>
    </citation>
    <scope>NUCLEOTIDE SEQUENCE</scope>
</reference>